<dbReference type="CDD" id="cd00371">
    <property type="entry name" value="HMA"/>
    <property type="match status" value="1"/>
</dbReference>
<evidence type="ECO:0000313" key="3">
    <source>
        <dbReference type="EMBL" id="OTA41880.1"/>
    </source>
</evidence>
<dbReference type="InterPro" id="IPR006121">
    <property type="entry name" value="HMA_dom"/>
</dbReference>
<dbReference type="RefSeq" id="WP_273380180.1">
    <property type="nucleotide sequence ID" value="NZ_JACSIR010000009.1"/>
</dbReference>
<dbReference type="PROSITE" id="PS50846">
    <property type="entry name" value="HMA_2"/>
    <property type="match status" value="1"/>
</dbReference>
<name>A0A1Y2T5Z7_SYMTR</name>
<comment type="caution">
    <text evidence="3">The sequence shown here is derived from an EMBL/GenBank/DDBJ whole genome shotgun (WGS) entry which is preliminary data.</text>
</comment>
<dbReference type="Proteomes" id="UP000194267">
    <property type="component" value="Unassembled WGS sequence"/>
</dbReference>
<dbReference type="Proteomes" id="UP000732377">
    <property type="component" value="Unassembled WGS sequence"/>
</dbReference>
<reference evidence="3" key="1">
    <citation type="submission" date="2016-04" db="EMBL/GenBank/DDBJ databases">
        <authorList>
            <person name="Evans L.H."/>
            <person name="Alamgir A."/>
            <person name="Owens N."/>
            <person name="Weber N.D."/>
            <person name="Virtaneva K."/>
            <person name="Barbian K."/>
            <person name="Babar A."/>
            <person name="Rosenke K."/>
        </authorList>
    </citation>
    <scope>NUCLEOTIDE SEQUENCE [LARGE SCALE GENOMIC DNA]</scope>
    <source>
        <strain evidence="3">G2</strain>
    </source>
</reference>
<feature type="domain" description="HMA" evidence="1">
    <location>
        <begin position="1"/>
        <end position="61"/>
    </location>
</feature>
<reference evidence="4" key="2">
    <citation type="submission" date="2016-04" db="EMBL/GenBank/DDBJ databases">
        <authorList>
            <person name="Antunes L.P."/>
            <person name="Martins L.F."/>
            <person name="Pereira R.V."/>
            <person name="Thomas A.M."/>
            <person name="Barbosa D."/>
            <person name="Nascimento L."/>
            <person name="Silva G.M."/>
            <person name="Condomitti G.W."/>
            <person name="Digiampietri L.A."/>
            <person name="Lombardi K.C."/>
            <person name="Ramos P.L."/>
            <person name="Quaggio R.B."/>
            <person name="Oliveira J.C."/>
            <person name="Pascon R.C."/>
            <person name="Cruz J.B."/>
            <person name="Silva A.M."/>
            <person name="Setubal J.C."/>
        </authorList>
    </citation>
    <scope>NUCLEOTIDE SEQUENCE [LARGE SCALE GENOMIC DNA]</scope>
</reference>
<dbReference type="EMBL" id="PIUK01000133">
    <property type="protein sequence ID" value="MBY6277059.1"/>
    <property type="molecule type" value="Genomic_DNA"/>
</dbReference>
<sequence length="64" mass="6820">MTTVKIAGMSCNHCVMGVKKALSAIPGIENLQVEIGAARFEGNVDLEAVKRAIEEEGYEVVEVA</sequence>
<gene>
    <name evidence="3" type="ORF">A6D92_03130</name>
    <name evidence="2" type="ORF">CWE10_12750</name>
</gene>
<protein>
    <submittedName>
        <fullName evidence="3">Heavy metal-binding protein</fullName>
    </submittedName>
</protein>
<dbReference type="AlphaFoldDB" id="A0A1Y2T5Z7"/>
<evidence type="ECO:0000259" key="1">
    <source>
        <dbReference type="PROSITE" id="PS50846"/>
    </source>
</evidence>
<dbReference type="Gene3D" id="3.30.70.100">
    <property type="match status" value="1"/>
</dbReference>
<organism evidence="3 4">
    <name type="scientific">Symbiobacterium thermophilum</name>
    <dbReference type="NCBI Taxonomy" id="2734"/>
    <lineage>
        <taxon>Bacteria</taxon>
        <taxon>Bacillati</taxon>
        <taxon>Bacillota</taxon>
        <taxon>Clostridia</taxon>
        <taxon>Eubacteriales</taxon>
        <taxon>Symbiobacteriaceae</taxon>
        <taxon>Symbiobacterium</taxon>
    </lineage>
</organism>
<dbReference type="Pfam" id="PF00403">
    <property type="entry name" value="HMA"/>
    <property type="match status" value="1"/>
</dbReference>
<dbReference type="SUPFAM" id="SSF55008">
    <property type="entry name" value="HMA, heavy metal-associated domain"/>
    <property type="match status" value="1"/>
</dbReference>
<dbReference type="EMBL" id="LWLV01000171">
    <property type="protein sequence ID" value="OTA41880.1"/>
    <property type="molecule type" value="Genomic_DNA"/>
</dbReference>
<dbReference type="InterPro" id="IPR036163">
    <property type="entry name" value="HMA_dom_sf"/>
</dbReference>
<evidence type="ECO:0000313" key="2">
    <source>
        <dbReference type="EMBL" id="MBY6277059.1"/>
    </source>
</evidence>
<dbReference type="GO" id="GO:0046872">
    <property type="term" value="F:metal ion binding"/>
    <property type="evidence" value="ECO:0007669"/>
    <property type="project" value="InterPro"/>
</dbReference>
<proteinExistence type="predicted"/>
<reference evidence="2" key="3">
    <citation type="submission" date="2017-11" db="EMBL/GenBank/DDBJ databases">
        <title>Three new genomes from thermophilic consortium.</title>
        <authorList>
            <person name="Quaggio R."/>
            <person name="Amgarten D."/>
            <person name="Setubal J.C."/>
        </authorList>
    </citation>
    <scope>NUCLEOTIDE SEQUENCE</scope>
    <source>
        <strain evidence="2">ZCTH01-B2</strain>
    </source>
</reference>
<evidence type="ECO:0000313" key="4">
    <source>
        <dbReference type="Proteomes" id="UP000194267"/>
    </source>
</evidence>
<accession>A0A1Y2T5Z7</accession>